<keyword evidence="2" id="KW-1185">Reference proteome</keyword>
<sequence>MADRNPTPEELQDLADHMRAFGMRRRAALLQLQTSIVTAAIAARGFARAVRSAELKQFDELRQHPDVLEIEIATGAWYPEAGRS</sequence>
<name>A0A1H4JC11_9PSEU</name>
<protein>
    <submittedName>
        <fullName evidence="1">Uncharacterized protein</fullName>
    </submittedName>
</protein>
<proteinExistence type="predicted"/>
<accession>A0A1H4JC11</accession>
<evidence type="ECO:0000313" key="2">
    <source>
        <dbReference type="Proteomes" id="UP000199622"/>
    </source>
</evidence>
<dbReference type="AlphaFoldDB" id="A0A1H4JC11"/>
<gene>
    <name evidence="1" type="ORF">SAMN04489727_1739</name>
</gene>
<evidence type="ECO:0000313" key="1">
    <source>
        <dbReference type="EMBL" id="SEB43741.1"/>
    </source>
</evidence>
<dbReference type="Proteomes" id="UP000199622">
    <property type="component" value="Unassembled WGS sequence"/>
</dbReference>
<dbReference type="STRING" id="208445.SAMN04489727_1739"/>
<organism evidence="1 2">
    <name type="scientific">Amycolatopsis tolypomycina</name>
    <dbReference type="NCBI Taxonomy" id="208445"/>
    <lineage>
        <taxon>Bacteria</taxon>
        <taxon>Bacillati</taxon>
        <taxon>Actinomycetota</taxon>
        <taxon>Actinomycetes</taxon>
        <taxon>Pseudonocardiales</taxon>
        <taxon>Pseudonocardiaceae</taxon>
        <taxon>Amycolatopsis</taxon>
    </lineage>
</organism>
<reference evidence="2" key="1">
    <citation type="submission" date="2016-10" db="EMBL/GenBank/DDBJ databases">
        <authorList>
            <person name="Varghese N."/>
            <person name="Submissions S."/>
        </authorList>
    </citation>
    <scope>NUCLEOTIDE SEQUENCE [LARGE SCALE GENOMIC DNA]</scope>
    <source>
        <strain evidence="2">DSM 44544</strain>
    </source>
</reference>
<dbReference type="RefSeq" id="WP_091305292.1">
    <property type="nucleotide sequence ID" value="NZ_FNSO01000003.1"/>
</dbReference>
<dbReference type="EMBL" id="FNSO01000003">
    <property type="protein sequence ID" value="SEB43741.1"/>
    <property type="molecule type" value="Genomic_DNA"/>
</dbReference>